<protein>
    <recommendedName>
        <fullName evidence="4">Peptidase C-terminal archaeal/bacterial domain-containing protein</fullName>
    </recommendedName>
</protein>
<feature type="chain" id="PRO_5045615639" description="Peptidase C-terminal archaeal/bacterial domain-containing protein" evidence="1">
    <location>
        <begin position="21"/>
        <end position="523"/>
    </location>
</feature>
<dbReference type="EMBL" id="JBHUHX010000027">
    <property type="protein sequence ID" value="MFD2112461.1"/>
    <property type="molecule type" value="Genomic_DNA"/>
</dbReference>
<keyword evidence="3" id="KW-1185">Reference proteome</keyword>
<dbReference type="Proteomes" id="UP001597337">
    <property type="component" value="Unassembled WGS sequence"/>
</dbReference>
<proteinExistence type="predicted"/>
<keyword evidence="1" id="KW-0732">Signal</keyword>
<evidence type="ECO:0000313" key="2">
    <source>
        <dbReference type="EMBL" id="MFD2112461.1"/>
    </source>
</evidence>
<accession>A0ABW4Y8G0</accession>
<feature type="signal peptide" evidence="1">
    <location>
        <begin position="1"/>
        <end position="20"/>
    </location>
</feature>
<evidence type="ECO:0000256" key="1">
    <source>
        <dbReference type="SAM" id="SignalP"/>
    </source>
</evidence>
<gene>
    <name evidence="2" type="ORF">ACFSJC_11475</name>
</gene>
<dbReference type="RefSeq" id="WP_386026768.1">
    <property type="nucleotide sequence ID" value="NZ_JBHUHX010000027.1"/>
</dbReference>
<comment type="caution">
    <text evidence="2">The sequence shown here is derived from an EMBL/GenBank/DDBJ whole genome shotgun (WGS) entry which is preliminary data.</text>
</comment>
<sequence>MKLLFRIALASLIPIATANALGLGDSTLAKTCESYCESQYGYGFADGKTAGIEVGFGQGVAACVADPLAYGVTLASCIPAATYGETEPNDSLITADPLTLGVAFWGQNYSTADQDWYYTQSTAANQNLTLSFAVPDWIEGADLATGNPGVWNVSVRDAAGNVFANFNTDVVGALSSNPNAATYTVTLGLVGTYYVLVQSADKATPNQFAYSITAFLQDSSLDNEQPIAGFYDSEIEPNNIPSASNPLATGVAMYGLINLTFSSVVTDPDDDTASVWGQGENDWYVYYTDGNELVTLTFCAREGCANGNWNVQVYDKPTANAWESLTGAGASTTSLTPLLSFNTDTAADKPITYSLGLKDPGYYFMKVNHKRLFTAPCNEYRYVTDSGTFGAACTCDSDIAAGSSSTGNSCYIPTDSCSDSSSSLFCRKVTEDCTFGSDPGCLYNTSSPPGCVTTKPDTEAEEEICSTYVTQARCACSSYGGVVEVPDNDTSSPYNFTWYGTKLPTNTIDTNAYQDYLNRPSPY</sequence>
<organism evidence="2 3">
    <name type="scientific">Thiorhodococcus fuscus</name>
    <dbReference type="NCBI Taxonomy" id="527200"/>
    <lineage>
        <taxon>Bacteria</taxon>
        <taxon>Pseudomonadati</taxon>
        <taxon>Pseudomonadota</taxon>
        <taxon>Gammaproteobacteria</taxon>
        <taxon>Chromatiales</taxon>
        <taxon>Chromatiaceae</taxon>
        <taxon>Thiorhodococcus</taxon>
    </lineage>
</organism>
<reference evidence="3" key="1">
    <citation type="journal article" date="2019" name="Int. J. Syst. Evol. Microbiol.">
        <title>The Global Catalogue of Microorganisms (GCM) 10K type strain sequencing project: providing services to taxonomists for standard genome sequencing and annotation.</title>
        <authorList>
            <consortium name="The Broad Institute Genomics Platform"/>
            <consortium name="The Broad Institute Genome Sequencing Center for Infectious Disease"/>
            <person name="Wu L."/>
            <person name="Ma J."/>
        </authorList>
    </citation>
    <scope>NUCLEOTIDE SEQUENCE [LARGE SCALE GENOMIC DNA]</scope>
    <source>
        <strain evidence="3">KACC 12597</strain>
    </source>
</reference>
<name>A0ABW4Y8G0_9GAMM</name>
<evidence type="ECO:0008006" key="4">
    <source>
        <dbReference type="Google" id="ProtNLM"/>
    </source>
</evidence>
<dbReference type="Gene3D" id="2.60.120.380">
    <property type="match status" value="2"/>
</dbReference>
<evidence type="ECO:0000313" key="3">
    <source>
        <dbReference type="Proteomes" id="UP001597337"/>
    </source>
</evidence>